<dbReference type="EMBL" id="JAFFHB010000002">
    <property type="protein sequence ID" value="KAK4669974.1"/>
    <property type="molecule type" value="Genomic_DNA"/>
</dbReference>
<dbReference type="RefSeq" id="XP_062768644.1">
    <property type="nucleotide sequence ID" value="XM_062905579.1"/>
</dbReference>
<comment type="caution">
    <text evidence="1">The sequence shown here is derived from an EMBL/GenBank/DDBJ whole genome shotgun (WGS) entry which is preliminary data.</text>
</comment>
<dbReference type="GeneID" id="87925579"/>
<organism evidence="1 2">
    <name type="scientific">Podospora pseudopauciseta</name>
    <dbReference type="NCBI Taxonomy" id="2093780"/>
    <lineage>
        <taxon>Eukaryota</taxon>
        <taxon>Fungi</taxon>
        <taxon>Dikarya</taxon>
        <taxon>Ascomycota</taxon>
        <taxon>Pezizomycotina</taxon>
        <taxon>Sordariomycetes</taxon>
        <taxon>Sordariomycetidae</taxon>
        <taxon>Sordariales</taxon>
        <taxon>Podosporaceae</taxon>
        <taxon>Podospora</taxon>
    </lineage>
</organism>
<reference evidence="1 2" key="1">
    <citation type="journal article" date="2023" name="bioRxiv">
        <title>High-quality genome assemblies of four members of thePodospora anserinaspecies complex.</title>
        <authorList>
            <person name="Ament-Velasquez S.L."/>
            <person name="Vogan A.A."/>
            <person name="Wallerman O."/>
            <person name="Hartmann F."/>
            <person name="Gautier V."/>
            <person name="Silar P."/>
            <person name="Giraud T."/>
            <person name="Johannesson H."/>
        </authorList>
    </citation>
    <scope>NUCLEOTIDE SEQUENCE [LARGE SCALE GENOMIC DNA]</scope>
    <source>
        <strain evidence="1 2">CBS 411.78</strain>
    </source>
</reference>
<proteinExistence type="predicted"/>
<accession>A0ABR0HPU3</accession>
<name>A0ABR0HPU3_9PEZI</name>
<evidence type="ECO:0000313" key="1">
    <source>
        <dbReference type="EMBL" id="KAK4669974.1"/>
    </source>
</evidence>
<sequence length="91" mass="9962">MSKLPGSPSSNSHYSRAAVPLRHMPLSWQHDLCSFGTLISAESTSQLLALHSNFTTNTSVACHLARRKVASSTVNARLFNILKLFACLYTV</sequence>
<keyword evidence="2" id="KW-1185">Reference proteome</keyword>
<protein>
    <submittedName>
        <fullName evidence="1">Uncharacterized protein</fullName>
    </submittedName>
</protein>
<dbReference type="Proteomes" id="UP001326199">
    <property type="component" value="Unassembled WGS sequence"/>
</dbReference>
<evidence type="ECO:0000313" key="2">
    <source>
        <dbReference type="Proteomes" id="UP001326199"/>
    </source>
</evidence>
<gene>
    <name evidence="1" type="ORF">QC763_0038010</name>
</gene>